<evidence type="ECO:0000256" key="4">
    <source>
        <dbReference type="SAM" id="Coils"/>
    </source>
</evidence>
<keyword evidence="5" id="KW-0812">Transmembrane</keyword>
<proteinExistence type="inferred from homology"/>
<evidence type="ECO:0000256" key="5">
    <source>
        <dbReference type="SAM" id="Phobius"/>
    </source>
</evidence>
<dbReference type="SMART" id="SM00304">
    <property type="entry name" value="HAMP"/>
    <property type="match status" value="1"/>
</dbReference>
<dbReference type="PANTHER" id="PTHR32089:SF112">
    <property type="entry name" value="LYSOZYME-LIKE PROTEIN-RELATED"/>
    <property type="match status" value="1"/>
</dbReference>
<evidence type="ECO:0000256" key="3">
    <source>
        <dbReference type="PROSITE-ProRule" id="PRU00284"/>
    </source>
</evidence>
<feature type="domain" description="Methyl-accepting transducer" evidence="6">
    <location>
        <begin position="308"/>
        <end position="558"/>
    </location>
</feature>
<dbReference type="CDD" id="cd11386">
    <property type="entry name" value="MCP_signal"/>
    <property type="match status" value="1"/>
</dbReference>
<evidence type="ECO:0000313" key="9">
    <source>
        <dbReference type="Proteomes" id="UP000886818"/>
    </source>
</evidence>
<gene>
    <name evidence="8" type="ORF">KVH43_05560</name>
</gene>
<protein>
    <submittedName>
        <fullName evidence="8">Methyl-accepting chemotaxis protein</fullName>
    </submittedName>
</protein>
<dbReference type="PROSITE" id="PS50885">
    <property type="entry name" value="HAMP"/>
    <property type="match status" value="1"/>
</dbReference>
<evidence type="ECO:0000259" key="7">
    <source>
        <dbReference type="PROSITE" id="PS50885"/>
    </source>
</evidence>
<evidence type="ECO:0000313" key="8">
    <source>
        <dbReference type="EMBL" id="QXM07164.1"/>
    </source>
</evidence>
<keyword evidence="4" id="KW-0175">Coiled coil</keyword>
<dbReference type="PROSITE" id="PS50111">
    <property type="entry name" value="CHEMOTAXIS_TRANSDUC_2"/>
    <property type="match status" value="1"/>
</dbReference>
<evidence type="ECO:0000256" key="2">
    <source>
        <dbReference type="ARBA" id="ARBA00029447"/>
    </source>
</evidence>
<accession>A0ABX8RFG9</accession>
<comment type="similarity">
    <text evidence="2">Belongs to the methyl-accepting chemotaxis (MCP) protein family.</text>
</comment>
<keyword evidence="5" id="KW-1133">Transmembrane helix</keyword>
<feature type="transmembrane region" description="Helical" evidence="5">
    <location>
        <begin position="41"/>
        <end position="64"/>
    </location>
</feature>
<reference evidence="8" key="1">
    <citation type="submission" date="2021-07" db="EMBL/GenBank/DDBJ databases">
        <title>Complete genome sequence of Crassaminicella sp. 143-21, isolated from a deep-sea hydrothermal vent.</title>
        <authorList>
            <person name="Li X."/>
        </authorList>
    </citation>
    <scope>NUCLEOTIDE SEQUENCE</scope>
    <source>
        <strain evidence="8">143-21</strain>
    </source>
</reference>
<feature type="coiled-coil region" evidence="4">
    <location>
        <begin position="452"/>
        <end position="529"/>
    </location>
</feature>
<dbReference type="Pfam" id="PF00672">
    <property type="entry name" value="HAMP"/>
    <property type="match status" value="1"/>
</dbReference>
<sequence>MSIKKFNLKLFKKEKLKNIKKKVNRKKGNRFWNDLKIGYKYGLVLAVVIIFFSISVGMTIHSIFNINENIKKIEAIDQRSIMITQMGSIFREKDVQIGEFIFYGQDRYINEYENTRRDFTILLDEIKPIMNTKELKDLYDNIVINNKKVHAIVQQEIVQAVKLKNNEKLIAAKRKTSTIRKNTVGFLNKMKEIIEQDRQVAIKQAHEDMERTVKILLITCICIVLFSVIIMFMISRSIRDNLKSVIQISNKAAQGDLTVESIDYEGKDEIGQLASSINQMVNNLRGMLNEIVYVSGEVNAQANTFMNISKEVRKGSKQIAATMQQMAVGAEEQANSATDIAHAINNLSKLIEETNLKGEELKKSSEEVLTASEIGNQNLLMSVDQMDVINHMVKNSVNKVKRLDQKTQNISQLIKVINDISEQTNLLALNAAIEAARAGEAGRGFAVVSEEIRKLAEEVKNSASEIREIVEDIQNESSSMTKALEDGYAQVEDGTKQIKDTEKSFNKINEEVRNMVEKIQHVSKNLENVAYHSGEIGSAVEQVAAIAEENSASIEHTSSLAQQENSAMQLMKEENDKIIETMENLKSLVDYFKL</sequence>
<dbReference type="RefSeq" id="WP_218283850.1">
    <property type="nucleotide sequence ID" value="NZ_CP078093.1"/>
</dbReference>
<dbReference type="PANTHER" id="PTHR32089">
    <property type="entry name" value="METHYL-ACCEPTING CHEMOTAXIS PROTEIN MCPB"/>
    <property type="match status" value="1"/>
</dbReference>
<dbReference type="EMBL" id="CP078093">
    <property type="protein sequence ID" value="QXM07164.1"/>
    <property type="molecule type" value="Genomic_DNA"/>
</dbReference>
<dbReference type="CDD" id="cd06225">
    <property type="entry name" value="HAMP"/>
    <property type="match status" value="1"/>
</dbReference>
<evidence type="ECO:0000256" key="1">
    <source>
        <dbReference type="ARBA" id="ARBA00023224"/>
    </source>
</evidence>
<evidence type="ECO:0000259" key="6">
    <source>
        <dbReference type="PROSITE" id="PS50111"/>
    </source>
</evidence>
<organism evidence="8 9">
    <name type="scientific">Crassaminicella indica</name>
    <dbReference type="NCBI Taxonomy" id="2855394"/>
    <lineage>
        <taxon>Bacteria</taxon>
        <taxon>Bacillati</taxon>
        <taxon>Bacillota</taxon>
        <taxon>Clostridia</taxon>
        <taxon>Eubacteriales</taxon>
        <taxon>Clostridiaceae</taxon>
        <taxon>Crassaminicella</taxon>
    </lineage>
</organism>
<name>A0ABX8RFG9_9CLOT</name>
<dbReference type="InterPro" id="IPR004089">
    <property type="entry name" value="MCPsignal_dom"/>
</dbReference>
<keyword evidence="1 3" id="KW-0807">Transducer</keyword>
<keyword evidence="9" id="KW-1185">Reference proteome</keyword>
<dbReference type="SMART" id="SM00283">
    <property type="entry name" value="MA"/>
    <property type="match status" value="1"/>
</dbReference>
<dbReference type="Proteomes" id="UP000886818">
    <property type="component" value="Chromosome"/>
</dbReference>
<dbReference type="Pfam" id="PF00015">
    <property type="entry name" value="MCPsignal"/>
    <property type="match status" value="1"/>
</dbReference>
<dbReference type="InterPro" id="IPR003660">
    <property type="entry name" value="HAMP_dom"/>
</dbReference>
<feature type="domain" description="HAMP" evidence="7">
    <location>
        <begin position="236"/>
        <end position="289"/>
    </location>
</feature>
<feature type="transmembrane region" description="Helical" evidence="5">
    <location>
        <begin position="215"/>
        <end position="234"/>
    </location>
</feature>
<keyword evidence="5" id="KW-0472">Membrane</keyword>